<feature type="region of interest" description="Disordered" evidence="1">
    <location>
        <begin position="380"/>
        <end position="414"/>
    </location>
</feature>
<keyword evidence="3" id="KW-1185">Reference proteome</keyword>
<feature type="region of interest" description="Disordered" evidence="1">
    <location>
        <begin position="321"/>
        <end position="358"/>
    </location>
</feature>
<accession>A0A398DQN5</accession>
<dbReference type="EMBL" id="QXIY01000002">
    <property type="protein sequence ID" value="RIE17555.1"/>
    <property type="molecule type" value="Genomic_DNA"/>
</dbReference>
<evidence type="ECO:0000256" key="1">
    <source>
        <dbReference type="SAM" id="MobiDB-lite"/>
    </source>
</evidence>
<sequence>MTQENLGEQLNLYEAMSERTPRDGLVSVGKTYLYILSDRPQDALKSALEASLSVSSKSLRVQLAIALGYYLRNKPSEALIESRYALNIDPASPLCHLVHASILLALQRTDEARLAFLKCLSLSSDNTFLTDLRLRNRRAICAAQLQNPLLAAYSNLRLRVPDVTETDVQQLVEQNPTDPVLKALFASLQRRSGKIREALVLLETSLASYEAFPERLYLLWKTYDDHLGNHQKGEFFVRRLLEVDPLNDRATGLGYSNLDEETLRHINFIKSLEDLPDSIFARVLPVRELENLIGTTEADALDITALTPREEREAASLEKTFTLPSIPQQPQVPEPEAPPQVSPAVASLTSEEPAGPSQPVMAHMASMLEQAQLIARDLRPTPAPAPLSRAPKESSPVSSVPEPIPTTNREPVSVAESVAELTSSERPSQPAEPTHITMRYANSLLEDSRFEEALQAFLELSHKS</sequence>
<feature type="compositionally biased region" description="Pro residues" evidence="1">
    <location>
        <begin position="330"/>
        <end position="341"/>
    </location>
</feature>
<dbReference type="SUPFAM" id="SSF48452">
    <property type="entry name" value="TPR-like"/>
    <property type="match status" value="2"/>
</dbReference>
<dbReference type="Proteomes" id="UP000266113">
    <property type="component" value="Unassembled WGS sequence"/>
</dbReference>
<dbReference type="AlphaFoldDB" id="A0A398DQN5"/>
<comment type="caution">
    <text evidence="2">The sequence shown here is derived from an EMBL/GenBank/DDBJ whole genome shotgun (WGS) entry which is preliminary data.</text>
</comment>
<dbReference type="Gene3D" id="1.25.40.10">
    <property type="entry name" value="Tetratricopeptide repeat domain"/>
    <property type="match status" value="1"/>
</dbReference>
<evidence type="ECO:0000313" key="2">
    <source>
        <dbReference type="EMBL" id="RIE17555.1"/>
    </source>
</evidence>
<gene>
    <name evidence="2" type="ORF">SMC1_01135</name>
</gene>
<organism evidence="2 3">
    <name type="scientific">Candidatus Cryosericum septentrionale</name>
    <dbReference type="NCBI Taxonomy" id="2290913"/>
    <lineage>
        <taxon>Bacteria</taxon>
        <taxon>Pseudomonadati</taxon>
        <taxon>Caldisericota/Cryosericota group</taxon>
        <taxon>Candidatus Cryosericota</taxon>
        <taxon>Candidatus Cryosericia</taxon>
        <taxon>Candidatus Cryosericales</taxon>
        <taxon>Candidatus Cryosericaceae</taxon>
        <taxon>Candidatus Cryosericum</taxon>
    </lineage>
</organism>
<protein>
    <submittedName>
        <fullName evidence="2">Uncharacterized protein</fullName>
    </submittedName>
</protein>
<evidence type="ECO:0000313" key="3">
    <source>
        <dbReference type="Proteomes" id="UP000266113"/>
    </source>
</evidence>
<proteinExistence type="predicted"/>
<dbReference type="OrthoDB" id="9808271at2"/>
<dbReference type="InterPro" id="IPR011990">
    <property type="entry name" value="TPR-like_helical_dom_sf"/>
</dbReference>
<name>A0A398DQN5_9BACT</name>
<reference evidence="2 3" key="1">
    <citation type="submission" date="2018-09" db="EMBL/GenBank/DDBJ databases">
        <title>Discovery and Ecogenomic Context for Candidatus Cryosericales, a Global Caldiserica Order Active in Thawing Permafrost.</title>
        <authorList>
            <person name="Martinez M.A."/>
            <person name="Woodcroft B.J."/>
            <person name="Ignacio Espinoza J.C."/>
            <person name="Zayed A."/>
            <person name="Singleton C.M."/>
            <person name="Boyd J."/>
            <person name="Li Y.-F."/>
            <person name="Purvine S."/>
            <person name="Maughan H."/>
            <person name="Hodgkins S.B."/>
            <person name="Anderson D."/>
            <person name="Sederholm M."/>
            <person name="Temperton B."/>
            <person name="Saleska S.R."/>
            <person name="Tyson G.W."/>
            <person name="Rich V.I."/>
        </authorList>
    </citation>
    <scope>NUCLEOTIDE SEQUENCE [LARGE SCALE GENOMIC DNA]</scope>
    <source>
        <strain evidence="2 3">SMC1</strain>
    </source>
</reference>
<dbReference type="RefSeq" id="WP_119084977.1">
    <property type="nucleotide sequence ID" value="NZ_QXIY01000002.1"/>
</dbReference>